<feature type="domain" description="Polycomb protein SUZ12-like zinc finger" evidence="10">
    <location>
        <begin position="395"/>
        <end position="464"/>
    </location>
</feature>
<gene>
    <name evidence="11" type="ORF">NMOB1V02_LOCUS1727</name>
</gene>
<comment type="similarity">
    <text evidence="1">Belongs to the VEFS (VRN2-EMF2-FIS2-SU(Z)12) family.</text>
</comment>
<feature type="region of interest" description="Disordered" evidence="8">
    <location>
        <begin position="229"/>
        <end position="259"/>
    </location>
</feature>
<dbReference type="OrthoDB" id="166746at2759"/>
<keyword evidence="7" id="KW-0804">Transcription</keyword>
<evidence type="ECO:0000259" key="9">
    <source>
        <dbReference type="Pfam" id="PF09733"/>
    </source>
</evidence>
<dbReference type="GO" id="GO:0031490">
    <property type="term" value="F:chromatin DNA binding"/>
    <property type="evidence" value="ECO:0007669"/>
    <property type="project" value="TreeGrafter"/>
</dbReference>
<feature type="region of interest" description="Disordered" evidence="8">
    <location>
        <begin position="1"/>
        <end position="25"/>
    </location>
</feature>
<keyword evidence="5" id="KW-0156">Chromatin regulator</keyword>
<keyword evidence="4" id="KW-0862">Zinc</keyword>
<dbReference type="InterPro" id="IPR019135">
    <property type="entry name" value="Polycomb_protein_VEFS-Box"/>
</dbReference>
<name>A0A7R9BGK3_9CRUS</name>
<dbReference type="InterPro" id="IPR057540">
    <property type="entry name" value="Znf_SUZ12"/>
</dbReference>
<evidence type="ECO:0000259" key="10">
    <source>
        <dbReference type="Pfam" id="PF23320"/>
    </source>
</evidence>
<dbReference type="Pfam" id="PF23320">
    <property type="entry name" value="Zn_SUZ12"/>
    <property type="match status" value="1"/>
</dbReference>
<keyword evidence="2" id="KW-0479">Metal-binding</keyword>
<evidence type="ECO:0000256" key="1">
    <source>
        <dbReference type="ARBA" id="ARBA00007416"/>
    </source>
</evidence>
<dbReference type="GO" id="GO:0035098">
    <property type="term" value="C:ESC/E(Z) complex"/>
    <property type="evidence" value="ECO:0007669"/>
    <property type="project" value="TreeGrafter"/>
</dbReference>
<evidence type="ECO:0008006" key="13">
    <source>
        <dbReference type="Google" id="ProtNLM"/>
    </source>
</evidence>
<reference evidence="11" key="1">
    <citation type="submission" date="2020-11" db="EMBL/GenBank/DDBJ databases">
        <authorList>
            <person name="Tran Van P."/>
        </authorList>
    </citation>
    <scope>NUCLEOTIDE SEQUENCE</scope>
</reference>
<evidence type="ECO:0000313" key="12">
    <source>
        <dbReference type="Proteomes" id="UP000678499"/>
    </source>
</evidence>
<organism evidence="11">
    <name type="scientific">Notodromas monacha</name>
    <dbReference type="NCBI Taxonomy" id="399045"/>
    <lineage>
        <taxon>Eukaryota</taxon>
        <taxon>Metazoa</taxon>
        <taxon>Ecdysozoa</taxon>
        <taxon>Arthropoda</taxon>
        <taxon>Crustacea</taxon>
        <taxon>Oligostraca</taxon>
        <taxon>Ostracoda</taxon>
        <taxon>Podocopa</taxon>
        <taxon>Podocopida</taxon>
        <taxon>Cypridocopina</taxon>
        <taxon>Cypridoidea</taxon>
        <taxon>Cyprididae</taxon>
        <taxon>Notodromas</taxon>
    </lineage>
</organism>
<dbReference type="PANTHER" id="PTHR22597">
    <property type="entry name" value="POLYCOMB GROUP PROTEIN"/>
    <property type="match status" value="1"/>
</dbReference>
<evidence type="ECO:0000256" key="2">
    <source>
        <dbReference type="ARBA" id="ARBA00022723"/>
    </source>
</evidence>
<dbReference type="CDD" id="cd21551">
    <property type="entry name" value="VEFS-box_SUZ12"/>
    <property type="match status" value="1"/>
</dbReference>
<dbReference type="GO" id="GO:0008270">
    <property type="term" value="F:zinc ion binding"/>
    <property type="evidence" value="ECO:0007669"/>
    <property type="project" value="UniProtKB-KW"/>
</dbReference>
<sequence>MTHGASDALKNISCPNQVHNDDRGDVGSARSMAVRVFQENFGKSIEIYRQIGTHQKFHPTFLQRNLWYMRVESTEVNQSGSAPTGVIRNGNVKEPEKKFAHSRRDFKRSYLSSLLSAVERQVPLIADAPSTPRGYSSLKINVGNFSFGGLLLKDESSFDELSIVFWLNKRAFCKRKNVFGTVSKEVVKEILRQRTKLSSSDTSFEIPAFCFSPMRPEKETVEYKLEVEVRASGENEGPSSTKKRKLSEQESSSSTLGEDQRSDVMRFMADFTVYSFTGECQLPDGEYEFTLKPLNDVVSTTGRTPAASGMKWIPAPQNSAFQKVEKELRSTALLQLSVAWTVAKDAPIQPFTVSETAFRRAHDSLVNPRAKLKSEEKLSAAAEKRKRLRQSLPSVVQMNFVCEKKRILGSKVVTGSSLSCVFCTVHCRSLYALLKHMSLCHARLNFVYSALPGKGASIEVTVNYDYDGSFNGNPAELSAVEFSGALGCRREPRIRSTATWVMMSSRRSGCKPTASLSQFLAPGSGRRNADGGNGNSGENGSDCHRTFVTGHRRLYYRTITCLPVPSAEHVGESDDETDPDWLKTKTHLMIDDFTDVNEGEKSLMKAWNLHVLKHYFAGDCHMDLAVSMFLNDKIDWIISSNLSKNFCCLLQNMCLFGLIKMSTVLCAAHAVNTAALARKPSKCKTEPIEPDLGDLSCGTGNNLA</sequence>
<dbReference type="Pfam" id="PF09733">
    <property type="entry name" value="VEFS-Box"/>
    <property type="match status" value="1"/>
</dbReference>
<dbReference type="PANTHER" id="PTHR22597:SF0">
    <property type="entry name" value="POLYCOMB PROTEIN SUZ12"/>
    <property type="match status" value="1"/>
</dbReference>
<dbReference type="AlphaFoldDB" id="A0A7R9BGK3"/>
<dbReference type="Proteomes" id="UP000678499">
    <property type="component" value="Unassembled WGS sequence"/>
</dbReference>
<keyword evidence="6" id="KW-0805">Transcription regulation</keyword>
<dbReference type="EMBL" id="OA882218">
    <property type="protein sequence ID" value="CAD7273858.1"/>
    <property type="molecule type" value="Genomic_DNA"/>
</dbReference>
<evidence type="ECO:0000256" key="5">
    <source>
        <dbReference type="ARBA" id="ARBA00022853"/>
    </source>
</evidence>
<evidence type="ECO:0000256" key="8">
    <source>
        <dbReference type="SAM" id="MobiDB-lite"/>
    </source>
</evidence>
<keyword evidence="3" id="KW-0863">Zinc-finger</keyword>
<keyword evidence="12" id="KW-1185">Reference proteome</keyword>
<evidence type="ECO:0000256" key="6">
    <source>
        <dbReference type="ARBA" id="ARBA00023015"/>
    </source>
</evidence>
<dbReference type="GO" id="GO:0016586">
    <property type="term" value="C:RSC-type complex"/>
    <property type="evidence" value="ECO:0007669"/>
    <property type="project" value="TreeGrafter"/>
</dbReference>
<evidence type="ECO:0000256" key="3">
    <source>
        <dbReference type="ARBA" id="ARBA00022771"/>
    </source>
</evidence>
<protein>
    <recommendedName>
        <fullName evidence="13">Polycomb protein VEFS-Box domain-containing protein</fullName>
    </recommendedName>
</protein>
<evidence type="ECO:0000256" key="4">
    <source>
        <dbReference type="ARBA" id="ARBA00022833"/>
    </source>
</evidence>
<dbReference type="EMBL" id="CAJPEX010000181">
    <property type="protein sequence ID" value="CAG0914010.1"/>
    <property type="molecule type" value="Genomic_DNA"/>
</dbReference>
<feature type="region of interest" description="Disordered" evidence="8">
    <location>
        <begin position="520"/>
        <end position="541"/>
    </location>
</feature>
<evidence type="ECO:0000256" key="7">
    <source>
        <dbReference type="ARBA" id="ARBA00023163"/>
    </source>
</evidence>
<proteinExistence type="inferred from homology"/>
<evidence type="ECO:0000313" key="11">
    <source>
        <dbReference type="EMBL" id="CAD7273858.1"/>
    </source>
</evidence>
<dbReference type="GO" id="GO:0006325">
    <property type="term" value="P:chromatin organization"/>
    <property type="evidence" value="ECO:0007669"/>
    <property type="project" value="UniProtKB-KW"/>
</dbReference>
<feature type="domain" description="Polycomb protein VEFS-Box" evidence="9">
    <location>
        <begin position="545"/>
        <end position="663"/>
    </location>
</feature>
<accession>A0A7R9BGK3</accession>